<feature type="region of interest" description="Disordered" evidence="7">
    <location>
        <begin position="312"/>
        <end position="339"/>
    </location>
</feature>
<feature type="repeat" description="WD" evidence="6">
    <location>
        <begin position="129"/>
        <end position="163"/>
    </location>
</feature>
<dbReference type="Gene3D" id="2.130.10.10">
    <property type="entry name" value="YVTN repeat-like/Quinoprotein amine dehydrogenase"/>
    <property type="match status" value="2"/>
</dbReference>
<dbReference type="SMART" id="SM00320">
    <property type="entry name" value="WD40"/>
    <property type="match status" value="3"/>
</dbReference>
<evidence type="ECO:0000313" key="8">
    <source>
        <dbReference type="EMBL" id="USP73496.1"/>
    </source>
</evidence>
<dbReference type="PROSITE" id="PS50082">
    <property type="entry name" value="WD_REPEATS_2"/>
    <property type="match status" value="1"/>
</dbReference>
<organism evidence="8 9">
    <name type="scientific">Curvularia clavata</name>
    <dbReference type="NCBI Taxonomy" id="95742"/>
    <lineage>
        <taxon>Eukaryota</taxon>
        <taxon>Fungi</taxon>
        <taxon>Dikarya</taxon>
        <taxon>Ascomycota</taxon>
        <taxon>Pezizomycotina</taxon>
        <taxon>Dothideomycetes</taxon>
        <taxon>Pleosporomycetidae</taxon>
        <taxon>Pleosporales</taxon>
        <taxon>Pleosporineae</taxon>
        <taxon>Pleosporaceae</taxon>
        <taxon>Curvularia</taxon>
    </lineage>
</organism>
<feature type="compositionally biased region" description="Polar residues" evidence="7">
    <location>
        <begin position="324"/>
        <end position="339"/>
    </location>
</feature>
<dbReference type="InterPro" id="IPR036322">
    <property type="entry name" value="WD40_repeat_dom_sf"/>
</dbReference>
<evidence type="ECO:0000256" key="6">
    <source>
        <dbReference type="PROSITE-ProRule" id="PRU00221"/>
    </source>
</evidence>
<gene>
    <name evidence="8" type="ORF">yc1106_00770</name>
</gene>
<dbReference type="PANTHER" id="PTHR10253">
    <property type="entry name" value="POLYCOMB PROTEIN"/>
    <property type="match status" value="1"/>
</dbReference>
<keyword evidence="9" id="KW-1185">Reference proteome</keyword>
<dbReference type="InterPro" id="IPR015943">
    <property type="entry name" value="WD40/YVTN_repeat-like_dom_sf"/>
</dbReference>
<dbReference type="PROSITE" id="PS50294">
    <property type="entry name" value="WD_REPEATS_REGION"/>
    <property type="match status" value="1"/>
</dbReference>
<reference evidence="8" key="1">
    <citation type="submission" date="2021-12" db="EMBL/GenBank/DDBJ databases">
        <title>Curvularia clavata genome.</title>
        <authorList>
            <person name="Cao Y."/>
        </authorList>
    </citation>
    <scope>NUCLEOTIDE SEQUENCE</scope>
    <source>
        <strain evidence="8">Yc1106</strain>
    </source>
</reference>
<accession>A0A9Q8Z022</accession>
<dbReference type="Proteomes" id="UP001056012">
    <property type="component" value="Chromosome 1"/>
</dbReference>
<evidence type="ECO:0000256" key="2">
    <source>
        <dbReference type="ARBA" id="ARBA00022574"/>
    </source>
</evidence>
<comment type="similarity">
    <text evidence="1">Belongs to the WD repeat ESC family.</text>
</comment>
<dbReference type="VEuPathDB" id="FungiDB:yc1106_00770"/>
<evidence type="ECO:0000256" key="3">
    <source>
        <dbReference type="ARBA" id="ARBA00022737"/>
    </source>
</evidence>
<keyword evidence="2 6" id="KW-0853">WD repeat</keyword>
<dbReference type="Pfam" id="PF00400">
    <property type="entry name" value="WD40"/>
    <property type="match status" value="1"/>
</dbReference>
<evidence type="ECO:0000313" key="9">
    <source>
        <dbReference type="Proteomes" id="UP001056012"/>
    </source>
</evidence>
<dbReference type="EMBL" id="CP089274">
    <property type="protein sequence ID" value="USP73496.1"/>
    <property type="molecule type" value="Genomic_DNA"/>
</dbReference>
<dbReference type="InterPro" id="IPR051243">
    <property type="entry name" value="PcG_WD-repeat"/>
</dbReference>
<keyword evidence="5" id="KW-0804">Transcription</keyword>
<evidence type="ECO:0000256" key="7">
    <source>
        <dbReference type="SAM" id="MobiDB-lite"/>
    </source>
</evidence>
<dbReference type="AlphaFoldDB" id="A0A9Q8Z022"/>
<sequence>MEARWELPTLRGTMRLGGQTKSRLSSTQFYDVNFYPYTAPGLDPVFAVCGGPFTIICRCTLDKNATIDILRWFEDEESAAPNGSPNDKQIRYNSIVWSQALNGDPLVCVACDARIKVLNVQTGKLSATLIGHGDSVNDLAISPIDPTILASVSIDHSLRLWSLHPSHEKQPLGAICYGQGHKDQILTLVRDFAQCPIKHADPPLTVVSPQRSVHTYRRYGYQNQPSKHLFRSRPVTLHIDGMPQWTVPDRLKEHAGTDKPAMVHYPHFSTTEIHTDFIDCVQWYNDLVLSHASREGKIILWSIDKFSSDRATTPPAPIPTSSAVDSRTPVTIPANSTSSTRSAWGGRFQRLLQFDLPYTNQFYIRFSLFHELGRHPILVAGNEKSKTFFWDLQRLENSGMGEATTGDDRFRDGKGVPLSLPRHVREGSSVSTASSAISASSANTKMKPKKVREVFRDTGISDPFRSIKAHKIIETPKYKAFSFRHFAWSRDGQWCVGVGDCGTINVFSRWEKGVPPINPDQEIPTQNEPNINKKVIADALHTMSEAYALRMQMAMDQGEPFEEDLKDLWAKYVEELPEHQREFARSLGKSKYGTW</sequence>
<keyword evidence="3" id="KW-0677">Repeat</keyword>
<name>A0A9Q8Z022_CURCL</name>
<keyword evidence="4" id="KW-0805">Transcription regulation</keyword>
<proteinExistence type="inferred from homology"/>
<evidence type="ECO:0000256" key="5">
    <source>
        <dbReference type="ARBA" id="ARBA00023163"/>
    </source>
</evidence>
<evidence type="ECO:0000256" key="4">
    <source>
        <dbReference type="ARBA" id="ARBA00023015"/>
    </source>
</evidence>
<dbReference type="OrthoDB" id="7318948at2759"/>
<protein>
    <submittedName>
        <fullName evidence="8">Uncharacterized protein</fullName>
    </submittedName>
</protein>
<dbReference type="InterPro" id="IPR001680">
    <property type="entry name" value="WD40_rpt"/>
</dbReference>
<evidence type="ECO:0000256" key="1">
    <source>
        <dbReference type="ARBA" id="ARBA00008075"/>
    </source>
</evidence>
<dbReference type="SUPFAM" id="SSF50978">
    <property type="entry name" value="WD40 repeat-like"/>
    <property type="match status" value="1"/>
</dbReference>